<feature type="region of interest" description="Disordered" evidence="2">
    <location>
        <begin position="454"/>
        <end position="497"/>
    </location>
</feature>
<dbReference type="Gene3D" id="4.10.60.10">
    <property type="entry name" value="Zinc finger, CCHC-type"/>
    <property type="match status" value="1"/>
</dbReference>
<dbReference type="PROSITE" id="PS50158">
    <property type="entry name" value="ZF_CCHC"/>
    <property type="match status" value="1"/>
</dbReference>
<evidence type="ECO:0000259" key="3">
    <source>
        <dbReference type="PROSITE" id="PS50158"/>
    </source>
</evidence>
<dbReference type="Proteomes" id="UP001231189">
    <property type="component" value="Unassembled WGS sequence"/>
</dbReference>
<reference evidence="4" key="1">
    <citation type="submission" date="2023-07" db="EMBL/GenBank/DDBJ databases">
        <title>A chromosome-level genome assembly of Lolium multiflorum.</title>
        <authorList>
            <person name="Chen Y."/>
            <person name="Copetti D."/>
            <person name="Kolliker R."/>
            <person name="Studer B."/>
        </authorList>
    </citation>
    <scope>NUCLEOTIDE SEQUENCE</scope>
    <source>
        <strain evidence="4">02402/16</strain>
        <tissue evidence="4">Leaf</tissue>
    </source>
</reference>
<dbReference type="SMART" id="SM00343">
    <property type="entry name" value="ZnF_C2HC"/>
    <property type="match status" value="2"/>
</dbReference>
<evidence type="ECO:0000256" key="1">
    <source>
        <dbReference type="PROSITE-ProRule" id="PRU00047"/>
    </source>
</evidence>
<gene>
    <name evidence="4" type="ORF">QYE76_035899</name>
</gene>
<dbReference type="PANTHER" id="PTHR33170:SF40">
    <property type="entry name" value="OS04G0557100 PROTEIN"/>
    <property type="match status" value="1"/>
</dbReference>
<evidence type="ECO:0000313" key="4">
    <source>
        <dbReference type="EMBL" id="KAK1612226.1"/>
    </source>
</evidence>
<comment type="caution">
    <text evidence="4">The sequence shown here is derived from an EMBL/GenBank/DDBJ whole genome shotgun (WGS) entry which is preliminary data.</text>
</comment>
<dbReference type="EMBL" id="JAUUTY010000007">
    <property type="protein sequence ID" value="KAK1612226.1"/>
    <property type="molecule type" value="Genomic_DNA"/>
</dbReference>
<evidence type="ECO:0000313" key="5">
    <source>
        <dbReference type="Proteomes" id="UP001231189"/>
    </source>
</evidence>
<keyword evidence="1" id="KW-0862">Zinc</keyword>
<dbReference type="GO" id="GO:0003676">
    <property type="term" value="F:nucleic acid binding"/>
    <property type="evidence" value="ECO:0007669"/>
    <property type="project" value="InterPro"/>
</dbReference>
<dbReference type="AlphaFoldDB" id="A0AAD8R0P8"/>
<organism evidence="4 5">
    <name type="scientific">Lolium multiflorum</name>
    <name type="common">Italian ryegrass</name>
    <name type="synonym">Lolium perenne subsp. multiflorum</name>
    <dbReference type="NCBI Taxonomy" id="4521"/>
    <lineage>
        <taxon>Eukaryota</taxon>
        <taxon>Viridiplantae</taxon>
        <taxon>Streptophyta</taxon>
        <taxon>Embryophyta</taxon>
        <taxon>Tracheophyta</taxon>
        <taxon>Spermatophyta</taxon>
        <taxon>Magnoliopsida</taxon>
        <taxon>Liliopsida</taxon>
        <taxon>Poales</taxon>
        <taxon>Poaceae</taxon>
        <taxon>BOP clade</taxon>
        <taxon>Pooideae</taxon>
        <taxon>Poodae</taxon>
        <taxon>Poeae</taxon>
        <taxon>Poeae Chloroplast Group 2 (Poeae type)</taxon>
        <taxon>Loliodinae</taxon>
        <taxon>Loliinae</taxon>
        <taxon>Lolium</taxon>
    </lineage>
</organism>
<proteinExistence type="predicted"/>
<evidence type="ECO:0000256" key="2">
    <source>
        <dbReference type="SAM" id="MobiDB-lite"/>
    </source>
</evidence>
<name>A0AAD8R0P8_LOLMU</name>
<feature type="domain" description="CCHC-type" evidence="3">
    <location>
        <begin position="217"/>
        <end position="230"/>
    </location>
</feature>
<dbReference type="SUPFAM" id="SSF57756">
    <property type="entry name" value="Retrovirus zinc finger-like domains"/>
    <property type="match status" value="1"/>
</dbReference>
<dbReference type="GO" id="GO:0008270">
    <property type="term" value="F:zinc ion binding"/>
    <property type="evidence" value="ECO:0007669"/>
    <property type="project" value="UniProtKB-KW"/>
</dbReference>
<accession>A0AAD8R0P8</accession>
<keyword evidence="1" id="KW-0479">Metal-binding</keyword>
<protein>
    <recommendedName>
        <fullName evidence="3">CCHC-type domain-containing protein</fullName>
    </recommendedName>
</protein>
<dbReference type="InterPro" id="IPR001878">
    <property type="entry name" value="Znf_CCHC"/>
</dbReference>
<sequence>MAARAPHLPRTGAPPSNNLRQPIPPGSTPMRASERSVDGAGSSVVANAVPGPEGHGDQHTRQLQNTNRFEQGFSSGQGRHTDEWRQESFNGQGFGSYDEGYFEGNNAFGNGYGSQNRGNYRQRPYRQFYSGNRARNYNYRGSSGRFNANNNRYQRVFTPHENNMVNEVAQEKDKGSNQVAISSIGASDANLGVQNIETSSVDSMSARAQKKIDKMLCLRCGEAGHLAETCTVALCLYCEKTSHESKNCPLLSMPKPVAVTYGVSRNELMFHEVPASSDVTFRHDSGKVGKISVTDGSLTPQEVVAELEWIIPGNYQWNLTPIDDGSFKAIFPTKADLARMTKIINVPVPGTSMYLHFEEWSAAELDKFYLTPVWVRVQGCCYKERCDYLSLFGVGSLIGKTKEVDMEFTRSHTTVRMLVEVTRAEHIPKTTVDHTYDGQGYGLIFRLEEVKGKGKKEDAEMHDVDPDDGSKEEDGKNKEAPKKDDPPPKEGPATLSSSAAVMPTKQSTGMSNQTHVLSLPSMKVGQIDCQLSPKIEVRFWSQNKTNTLVPRKLWGDSDDDEEESLPSPLPRLMNDEDVALVADQVGSLPLKEVPPENLASFSVVPGKDEAAFQYGVAADNLANPFSVVGMSEAVQNCVAADDSVVFSAEAGLSAVSTAGDVAPKNCSPNVCKSTSKNKVSSSSVLPNLSQGLHGKVGTGVFLGGRCSMEDVVKFGGISPPSKDLRSSERIRVQHNADDSQMARAQQLAQAKNVALFSETIPLDETERNSLREAKLKINKLHRDEEAKWAQRAKVRHIQEGGDNTKYFHLIANGKHRRKRIFQLEQDEGTILGYPSGYALDPYVVLSPAFHGPPGHGFWVQPFGDGSTGFLQPVRLAF</sequence>
<feature type="region of interest" description="Disordered" evidence="2">
    <location>
        <begin position="1"/>
        <end position="60"/>
    </location>
</feature>
<feature type="compositionally biased region" description="Basic and acidic residues" evidence="2">
    <location>
        <begin position="454"/>
        <end position="488"/>
    </location>
</feature>
<keyword evidence="5" id="KW-1185">Reference proteome</keyword>
<dbReference type="PANTHER" id="PTHR33170">
    <property type="entry name" value="DUF4283 DOMAIN-CONTAINING PROTEIN-RELATED"/>
    <property type="match status" value="1"/>
</dbReference>
<dbReference type="InterPro" id="IPR036875">
    <property type="entry name" value="Znf_CCHC_sf"/>
</dbReference>
<keyword evidence="1" id="KW-0863">Zinc-finger</keyword>